<proteinExistence type="predicted"/>
<keyword evidence="1" id="KW-0812">Transmembrane</keyword>
<dbReference type="GeneID" id="54298674"/>
<keyword evidence="1" id="KW-1133">Transmembrane helix</keyword>
<gene>
    <name evidence="2" type="ORF">K452DRAFT_291444</name>
</gene>
<dbReference type="RefSeq" id="XP_033393340.1">
    <property type="nucleotide sequence ID" value="XM_033541178.1"/>
</dbReference>
<evidence type="ECO:0000313" key="2">
    <source>
        <dbReference type="EMBL" id="KAF2137625.1"/>
    </source>
</evidence>
<evidence type="ECO:0000313" key="3">
    <source>
        <dbReference type="Proteomes" id="UP000799438"/>
    </source>
</evidence>
<dbReference type="EMBL" id="ML995501">
    <property type="protein sequence ID" value="KAF2137625.1"/>
    <property type="molecule type" value="Genomic_DNA"/>
</dbReference>
<dbReference type="Proteomes" id="UP000799438">
    <property type="component" value="Unassembled WGS sequence"/>
</dbReference>
<feature type="transmembrane region" description="Helical" evidence="1">
    <location>
        <begin position="15"/>
        <end position="35"/>
    </location>
</feature>
<protein>
    <submittedName>
        <fullName evidence="2">Uncharacterized protein</fullName>
    </submittedName>
</protein>
<organism evidence="2 3">
    <name type="scientific">Aplosporella prunicola CBS 121167</name>
    <dbReference type="NCBI Taxonomy" id="1176127"/>
    <lineage>
        <taxon>Eukaryota</taxon>
        <taxon>Fungi</taxon>
        <taxon>Dikarya</taxon>
        <taxon>Ascomycota</taxon>
        <taxon>Pezizomycotina</taxon>
        <taxon>Dothideomycetes</taxon>
        <taxon>Dothideomycetes incertae sedis</taxon>
        <taxon>Botryosphaeriales</taxon>
        <taxon>Aplosporellaceae</taxon>
        <taxon>Aplosporella</taxon>
    </lineage>
</organism>
<keyword evidence="3" id="KW-1185">Reference proteome</keyword>
<reference evidence="2" key="1">
    <citation type="journal article" date="2020" name="Stud. Mycol.">
        <title>101 Dothideomycetes genomes: a test case for predicting lifestyles and emergence of pathogens.</title>
        <authorList>
            <person name="Haridas S."/>
            <person name="Albert R."/>
            <person name="Binder M."/>
            <person name="Bloem J."/>
            <person name="Labutti K."/>
            <person name="Salamov A."/>
            <person name="Andreopoulos B."/>
            <person name="Baker S."/>
            <person name="Barry K."/>
            <person name="Bills G."/>
            <person name="Bluhm B."/>
            <person name="Cannon C."/>
            <person name="Castanera R."/>
            <person name="Culley D."/>
            <person name="Daum C."/>
            <person name="Ezra D."/>
            <person name="Gonzalez J."/>
            <person name="Henrissat B."/>
            <person name="Kuo A."/>
            <person name="Liang C."/>
            <person name="Lipzen A."/>
            <person name="Lutzoni F."/>
            <person name="Magnuson J."/>
            <person name="Mondo S."/>
            <person name="Nolan M."/>
            <person name="Ohm R."/>
            <person name="Pangilinan J."/>
            <person name="Park H.-J."/>
            <person name="Ramirez L."/>
            <person name="Alfaro M."/>
            <person name="Sun H."/>
            <person name="Tritt A."/>
            <person name="Yoshinaga Y."/>
            <person name="Zwiers L.-H."/>
            <person name="Turgeon B."/>
            <person name="Goodwin S."/>
            <person name="Spatafora J."/>
            <person name="Crous P."/>
            <person name="Grigoriev I."/>
        </authorList>
    </citation>
    <scope>NUCLEOTIDE SEQUENCE</scope>
    <source>
        <strain evidence="2">CBS 121167</strain>
    </source>
</reference>
<dbReference type="AlphaFoldDB" id="A0A6A6B300"/>
<evidence type="ECO:0000256" key="1">
    <source>
        <dbReference type="SAM" id="Phobius"/>
    </source>
</evidence>
<sequence length="51" mass="5597">MLFINCPFNSDPQHWIGTLADLFGAVVVFCVRAWGVAPGYGMRISNSSTIH</sequence>
<keyword evidence="1" id="KW-0472">Membrane</keyword>
<name>A0A6A6B300_9PEZI</name>
<accession>A0A6A6B300</accession>